<dbReference type="Proteomes" id="UP000221020">
    <property type="component" value="Unassembled WGS sequence"/>
</dbReference>
<comment type="caution">
    <text evidence="1">The sequence shown here is derived from an EMBL/GenBank/DDBJ whole genome shotgun (WGS) entry which is preliminary data.</text>
</comment>
<dbReference type="AlphaFoldDB" id="A0AA91ZU51"/>
<accession>A0AA91ZU51</accession>
<evidence type="ECO:0000313" key="2">
    <source>
        <dbReference type="Proteomes" id="UP000221020"/>
    </source>
</evidence>
<sequence length="110" mass="13161">MFFGRRGNGFRRDCDFDNFRRDCDFDDCRRRERRREFEDDFECEERFEPRRRGRLDGLREGDKIQVFSGGDRIDGTGVFINVEDGFLVWVDNHANINITSLDVISVRRIS</sequence>
<dbReference type="EMBL" id="NVOR01000039">
    <property type="protein sequence ID" value="PED82298.1"/>
    <property type="molecule type" value="Genomic_DNA"/>
</dbReference>
<proteinExistence type="predicted"/>
<reference evidence="1 2" key="1">
    <citation type="submission" date="2017-09" db="EMBL/GenBank/DDBJ databases">
        <title>Large-scale bioinformatics analysis of Bacillus genomes uncovers conserved roles of natural products in bacterial physiology.</title>
        <authorList>
            <consortium name="Agbiome Team Llc"/>
            <person name="Bleich R.M."/>
            <person name="Grubbs K.J."/>
            <person name="Santa Maria K.C."/>
            <person name="Allen S.E."/>
            <person name="Farag S."/>
            <person name="Shank E.A."/>
            <person name="Bowers A."/>
        </authorList>
    </citation>
    <scope>NUCLEOTIDE SEQUENCE [LARGE SCALE GENOMIC DNA]</scope>
    <source>
        <strain evidence="1 2">AFS092012</strain>
    </source>
</reference>
<organism evidence="1 2">
    <name type="scientific">Bacillus pseudomycoides</name>
    <dbReference type="NCBI Taxonomy" id="64104"/>
    <lineage>
        <taxon>Bacteria</taxon>
        <taxon>Bacillati</taxon>
        <taxon>Bacillota</taxon>
        <taxon>Bacilli</taxon>
        <taxon>Bacillales</taxon>
        <taxon>Bacillaceae</taxon>
        <taxon>Bacillus</taxon>
        <taxon>Bacillus cereus group</taxon>
    </lineage>
</organism>
<name>A0AA91ZU51_9BACI</name>
<gene>
    <name evidence="1" type="ORF">CON65_12800</name>
</gene>
<evidence type="ECO:0000313" key="1">
    <source>
        <dbReference type="EMBL" id="PED82298.1"/>
    </source>
</evidence>
<dbReference type="RefSeq" id="WP_097897609.1">
    <property type="nucleotide sequence ID" value="NZ_NVOR01000039.1"/>
</dbReference>
<protein>
    <submittedName>
        <fullName evidence="1">Uncharacterized protein</fullName>
    </submittedName>
</protein>